<name>A0A0F8Z8B3_9ZZZZ</name>
<proteinExistence type="predicted"/>
<protein>
    <recommendedName>
        <fullName evidence="2">Large polyvalent protein associated domain-containing protein</fullName>
    </recommendedName>
</protein>
<reference evidence="1" key="1">
    <citation type="journal article" date="2015" name="Nature">
        <title>Complex archaea that bridge the gap between prokaryotes and eukaryotes.</title>
        <authorList>
            <person name="Spang A."/>
            <person name="Saw J.H."/>
            <person name="Jorgensen S.L."/>
            <person name="Zaremba-Niedzwiedzka K."/>
            <person name="Martijn J."/>
            <person name="Lind A.E."/>
            <person name="van Eijk R."/>
            <person name="Schleper C."/>
            <person name="Guy L."/>
            <person name="Ettema T.J."/>
        </authorList>
    </citation>
    <scope>NUCLEOTIDE SEQUENCE</scope>
</reference>
<feature type="non-terminal residue" evidence="1">
    <location>
        <position position="364"/>
    </location>
</feature>
<evidence type="ECO:0008006" key="2">
    <source>
        <dbReference type="Google" id="ProtNLM"/>
    </source>
</evidence>
<dbReference type="AlphaFoldDB" id="A0A0F8Z8B3"/>
<comment type="caution">
    <text evidence="1">The sequence shown here is derived from an EMBL/GenBank/DDBJ whole genome shotgun (WGS) entry which is preliminary data.</text>
</comment>
<evidence type="ECO:0000313" key="1">
    <source>
        <dbReference type="EMBL" id="KKK62664.1"/>
    </source>
</evidence>
<gene>
    <name evidence="1" type="ORF">LCGC14_3002070</name>
</gene>
<dbReference type="EMBL" id="LAZR01061889">
    <property type="protein sequence ID" value="KKK62664.1"/>
    <property type="molecule type" value="Genomic_DNA"/>
</dbReference>
<sequence>PPEYKPTLGTIEYVTKSVYSKLFEKYLYGLGEGAAAALEAGAKAVGLKDAASYFEGSKEMWKAPPVTEEVNQQYAYLRDSAMKKSSLYGAAVEIAEAGAQIGGLLIQMGLLGKVPSLKAFDATALSGTATLGKVTKQMATMAVHGLATTPGDFSTRLQSALYRMAYNMTPYIANATNAVGWGARGVDIALNMFLTSPFYVAAAKSAKNPMDFIMKSIPQFMTDFILALNTKGTPISQRLSMMSKVEKTTHMTRPEKIAFLKIADKAVEEKWVDTRKYGDPAPEPNKEQLMSDVRARDSLLDLDKKAPWTDRVAERLIKAELARTKPGAELTSKAVDVLVKRAEGAVTKIGKKVKAETKVGKKAE</sequence>
<feature type="non-terminal residue" evidence="1">
    <location>
        <position position="1"/>
    </location>
</feature>
<accession>A0A0F8Z8B3</accession>
<organism evidence="1">
    <name type="scientific">marine sediment metagenome</name>
    <dbReference type="NCBI Taxonomy" id="412755"/>
    <lineage>
        <taxon>unclassified sequences</taxon>
        <taxon>metagenomes</taxon>
        <taxon>ecological metagenomes</taxon>
    </lineage>
</organism>